<dbReference type="AlphaFoldDB" id="A0A6J6BU45"/>
<dbReference type="Gene3D" id="1.10.1200.10">
    <property type="entry name" value="ACP-like"/>
    <property type="match status" value="1"/>
</dbReference>
<name>A0A6J6BU45_9ZZZZ</name>
<dbReference type="EMBL" id="CAEZSE010000182">
    <property type="protein sequence ID" value="CAB4542224.1"/>
    <property type="molecule type" value="Genomic_DNA"/>
</dbReference>
<sequence length="82" mass="9199">MKSSQDVLNSCTEIFRTVFSDDTLSINAATSASDIADWDSLAQIRLLMSMEQTFEIQFALDEVEDLQNVGEIIELILVKVNQ</sequence>
<proteinExistence type="predicted"/>
<dbReference type="PROSITE" id="PS50075">
    <property type="entry name" value="CARRIER"/>
    <property type="match status" value="1"/>
</dbReference>
<accession>A0A6J6BU45</accession>
<protein>
    <submittedName>
        <fullName evidence="2">Unannotated protein</fullName>
    </submittedName>
</protein>
<dbReference type="Pfam" id="PF00550">
    <property type="entry name" value="PP-binding"/>
    <property type="match status" value="1"/>
</dbReference>
<dbReference type="InterPro" id="IPR009081">
    <property type="entry name" value="PP-bd_ACP"/>
</dbReference>
<organism evidence="2">
    <name type="scientific">freshwater metagenome</name>
    <dbReference type="NCBI Taxonomy" id="449393"/>
    <lineage>
        <taxon>unclassified sequences</taxon>
        <taxon>metagenomes</taxon>
        <taxon>ecological metagenomes</taxon>
    </lineage>
</organism>
<dbReference type="InterPro" id="IPR036736">
    <property type="entry name" value="ACP-like_sf"/>
</dbReference>
<evidence type="ECO:0000313" key="2">
    <source>
        <dbReference type="EMBL" id="CAB4542224.1"/>
    </source>
</evidence>
<evidence type="ECO:0000259" key="1">
    <source>
        <dbReference type="PROSITE" id="PS50075"/>
    </source>
</evidence>
<feature type="domain" description="Carrier" evidence="1">
    <location>
        <begin position="2"/>
        <end position="80"/>
    </location>
</feature>
<dbReference type="SUPFAM" id="SSF47336">
    <property type="entry name" value="ACP-like"/>
    <property type="match status" value="1"/>
</dbReference>
<gene>
    <name evidence="2" type="ORF">UFOPK1353_00998</name>
</gene>
<reference evidence="2" key="1">
    <citation type="submission" date="2020-05" db="EMBL/GenBank/DDBJ databases">
        <authorList>
            <person name="Chiriac C."/>
            <person name="Salcher M."/>
            <person name="Ghai R."/>
            <person name="Kavagutti S V."/>
        </authorList>
    </citation>
    <scope>NUCLEOTIDE SEQUENCE</scope>
</reference>